<name>A0A0E9XB20_ANGAN</name>
<protein>
    <submittedName>
        <fullName evidence="1">Uncharacterized protein</fullName>
    </submittedName>
</protein>
<evidence type="ECO:0000313" key="1">
    <source>
        <dbReference type="EMBL" id="JAH99035.1"/>
    </source>
</evidence>
<proteinExistence type="predicted"/>
<accession>A0A0E9XB20</accession>
<dbReference type="EMBL" id="GBXM01009542">
    <property type="protein sequence ID" value="JAH99035.1"/>
    <property type="molecule type" value="Transcribed_RNA"/>
</dbReference>
<sequence>MYLSKSNQSRKKTFL</sequence>
<reference evidence="1" key="1">
    <citation type="submission" date="2014-11" db="EMBL/GenBank/DDBJ databases">
        <authorList>
            <person name="Amaro Gonzalez C."/>
        </authorList>
    </citation>
    <scope>NUCLEOTIDE SEQUENCE</scope>
</reference>
<reference evidence="1" key="2">
    <citation type="journal article" date="2015" name="Fish Shellfish Immunol.">
        <title>Early steps in the European eel (Anguilla anguilla)-Vibrio vulnificus interaction in the gills: Role of the RtxA13 toxin.</title>
        <authorList>
            <person name="Callol A."/>
            <person name="Pajuelo D."/>
            <person name="Ebbesson L."/>
            <person name="Teles M."/>
            <person name="MacKenzie S."/>
            <person name="Amaro C."/>
        </authorList>
    </citation>
    <scope>NUCLEOTIDE SEQUENCE</scope>
</reference>
<organism evidence="1">
    <name type="scientific">Anguilla anguilla</name>
    <name type="common">European freshwater eel</name>
    <name type="synonym">Muraena anguilla</name>
    <dbReference type="NCBI Taxonomy" id="7936"/>
    <lineage>
        <taxon>Eukaryota</taxon>
        <taxon>Metazoa</taxon>
        <taxon>Chordata</taxon>
        <taxon>Craniata</taxon>
        <taxon>Vertebrata</taxon>
        <taxon>Euteleostomi</taxon>
        <taxon>Actinopterygii</taxon>
        <taxon>Neopterygii</taxon>
        <taxon>Teleostei</taxon>
        <taxon>Anguilliformes</taxon>
        <taxon>Anguillidae</taxon>
        <taxon>Anguilla</taxon>
    </lineage>
</organism>